<keyword evidence="2" id="KW-0472">Membrane</keyword>
<keyword evidence="2" id="KW-1133">Transmembrane helix</keyword>
<feature type="region of interest" description="Disordered" evidence="1">
    <location>
        <begin position="234"/>
        <end position="277"/>
    </location>
</feature>
<keyword evidence="4" id="KW-1185">Reference proteome</keyword>
<feature type="transmembrane region" description="Helical" evidence="2">
    <location>
        <begin position="20"/>
        <end position="40"/>
    </location>
</feature>
<dbReference type="RefSeq" id="WP_187749718.1">
    <property type="nucleotide sequence ID" value="NZ_CP060828.1"/>
</dbReference>
<feature type="transmembrane region" description="Helical" evidence="2">
    <location>
        <begin position="164"/>
        <end position="183"/>
    </location>
</feature>
<protein>
    <submittedName>
        <fullName evidence="3">Cytochrome b/b6 domain-containing protein</fullName>
    </submittedName>
</protein>
<dbReference type="AlphaFoldDB" id="A0A7H0IJ04"/>
<feature type="compositionally biased region" description="Basic and acidic residues" evidence="1">
    <location>
        <begin position="234"/>
        <end position="243"/>
    </location>
</feature>
<name>A0A7H0IJ04_9ACTN</name>
<feature type="compositionally biased region" description="Low complexity" evidence="1">
    <location>
        <begin position="374"/>
        <end position="384"/>
    </location>
</feature>
<feature type="transmembrane region" description="Helical" evidence="2">
    <location>
        <begin position="86"/>
        <end position="105"/>
    </location>
</feature>
<evidence type="ECO:0000313" key="4">
    <source>
        <dbReference type="Proteomes" id="UP000516052"/>
    </source>
</evidence>
<feature type="region of interest" description="Disordered" evidence="1">
    <location>
        <begin position="318"/>
        <end position="401"/>
    </location>
</feature>
<feature type="transmembrane region" description="Helical" evidence="2">
    <location>
        <begin position="46"/>
        <end position="65"/>
    </location>
</feature>
<dbReference type="KEGG" id="sroi:IAG44_27315"/>
<feature type="compositionally biased region" description="Basic and acidic residues" evidence="1">
    <location>
        <begin position="251"/>
        <end position="262"/>
    </location>
</feature>
<feature type="transmembrane region" description="Helical" evidence="2">
    <location>
        <begin position="117"/>
        <end position="143"/>
    </location>
</feature>
<keyword evidence="2" id="KW-0812">Transmembrane</keyword>
<evidence type="ECO:0000256" key="1">
    <source>
        <dbReference type="SAM" id="MobiDB-lite"/>
    </source>
</evidence>
<evidence type="ECO:0000313" key="3">
    <source>
        <dbReference type="EMBL" id="QNP72770.1"/>
    </source>
</evidence>
<evidence type="ECO:0000256" key="2">
    <source>
        <dbReference type="SAM" id="Phobius"/>
    </source>
</evidence>
<sequence length="401" mass="42044">MNPRRSNTSLPQPGRSAYGIATAVVLVLIPVVVVLGGNWLQEFLNFGAGVLALVSLTCSVIWGLVAQDRLILNTRQRIVAQGIHRVTAVSSIAFLLVHITIKLAMEHTVLIGALIPFSLGFTGIGGLIGLGSLAALLMIFVGVTGALRNQFASPAATAARWRMMHMMAYPALCAALIHGLFAGRAAKPFFMVSYQLCLVAVIAALALRSAPRSFKRKVADRLAAVIGSEGGMRDELAESRARVSENGPAERAPRAERERERPAPGPRTSSLFGTPAPEAGGFAAAYRTAAPTPTPAYGADQTARMNMPFDTQATEAMPRVDAPGSTSGSWPIPSPPPVGEAPPSAYDPMQDTGFNIPVYGAGAPQGEPNPGARPYNPNDPYNGGPTPGAGEAWNTPSGGYR</sequence>
<proteinExistence type="predicted"/>
<feature type="transmembrane region" description="Helical" evidence="2">
    <location>
        <begin position="189"/>
        <end position="207"/>
    </location>
</feature>
<gene>
    <name evidence="3" type="ORF">IAG44_27315</name>
</gene>
<dbReference type="EMBL" id="CP060828">
    <property type="protein sequence ID" value="QNP72770.1"/>
    <property type="molecule type" value="Genomic_DNA"/>
</dbReference>
<accession>A0A7H0IJ04</accession>
<organism evidence="3 4">
    <name type="scientific">Streptomyces roseirectus</name>
    <dbReference type="NCBI Taxonomy" id="2768066"/>
    <lineage>
        <taxon>Bacteria</taxon>
        <taxon>Bacillati</taxon>
        <taxon>Actinomycetota</taxon>
        <taxon>Actinomycetes</taxon>
        <taxon>Kitasatosporales</taxon>
        <taxon>Streptomycetaceae</taxon>
        <taxon>Streptomyces</taxon>
    </lineage>
</organism>
<dbReference type="Proteomes" id="UP000516052">
    <property type="component" value="Chromosome"/>
</dbReference>
<reference evidence="3 4" key="1">
    <citation type="submission" date="2020-08" db="EMBL/GenBank/DDBJ databases">
        <title>A novel species.</title>
        <authorList>
            <person name="Gao J."/>
        </authorList>
    </citation>
    <scope>NUCLEOTIDE SEQUENCE [LARGE SCALE GENOMIC DNA]</scope>
    <source>
        <strain evidence="3 4">CRXT-G-22</strain>
    </source>
</reference>